<dbReference type="CDD" id="cd01488">
    <property type="entry name" value="Uba3_RUB"/>
    <property type="match status" value="1"/>
</dbReference>
<evidence type="ECO:0000256" key="9">
    <source>
        <dbReference type="ARBA" id="ARBA00024626"/>
    </source>
</evidence>
<dbReference type="Pfam" id="PF08825">
    <property type="entry name" value="E2_bind"/>
    <property type="match status" value="1"/>
</dbReference>
<evidence type="ECO:0000256" key="1">
    <source>
        <dbReference type="ARBA" id="ARBA00005032"/>
    </source>
</evidence>
<gene>
    <name evidence="13" type="ORF">HKI87_01g02860</name>
</gene>
<dbReference type="InterPro" id="IPR045886">
    <property type="entry name" value="ThiF/MoeB/HesA"/>
</dbReference>
<feature type="domain" description="E2 binding" evidence="12">
    <location>
        <begin position="342"/>
        <end position="427"/>
    </location>
</feature>
<dbReference type="Proteomes" id="UP001472866">
    <property type="component" value="Chromosome 01"/>
</dbReference>
<evidence type="ECO:0000313" key="14">
    <source>
        <dbReference type="Proteomes" id="UP001472866"/>
    </source>
</evidence>
<comment type="function">
    <text evidence="11">Catalytic subunit of the dimeric E1 enzyme, which activates NEDD8.</text>
</comment>
<comment type="pathway">
    <text evidence="1 11">Protein modification; protein neddylation.</text>
</comment>
<evidence type="ECO:0000259" key="12">
    <source>
        <dbReference type="SMART" id="SM01181"/>
    </source>
</evidence>
<dbReference type="Gene3D" id="3.40.50.720">
    <property type="entry name" value="NAD(P)-binding Rossmann-like Domain"/>
    <property type="match status" value="1"/>
</dbReference>
<dbReference type="EC" id="6.2.1.64" evidence="8 11"/>
<comment type="catalytic activity">
    <reaction evidence="9 11">
        <text>ATP + [NEDD8 protein] + [E1 NEDD8-activating enzyme]-L-cysteine = AMP + diphosphate + [E1 NEDD8-activating enzyme]-S-[NEDD8 protein]-yl-L-cysteine.</text>
        <dbReference type="EC" id="6.2.1.64"/>
    </reaction>
</comment>
<keyword evidence="7 11" id="KW-0067">ATP-binding</keyword>
<keyword evidence="6 11" id="KW-0833">Ubl conjugation pathway</keyword>
<dbReference type="InterPro" id="IPR014929">
    <property type="entry name" value="E2-binding"/>
</dbReference>
<dbReference type="SUPFAM" id="SSF69572">
    <property type="entry name" value="Activating enzymes of the ubiquitin-like proteins"/>
    <property type="match status" value="1"/>
</dbReference>
<dbReference type="GO" id="GO:0005737">
    <property type="term" value="C:cytoplasm"/>
    <property type="evidence" value="ECO:0007669"/>
    <property type="project" value="TreeGrafter"/>
</dbReference>
<dbReference type="EMBL" id="CP151501">
    <property type="protein sequence ID" value="WZN58762.1"/>
    <property type="molecule type" value="Genomic_DNA"/>
</dbReference>
<keyword evidence="14" id="KW-1185">Reference proteome</keyword>
<dbReference type="GO" id="GO:0019781">
    <property type="term" value="F:NEDD8 activating enzyme activity"/>
    <property type="evidence" value="ECO:0007669"/>
    <property type="project" value="UniProtKB-UniRule"/>
</dbReference>
<dbReference type="InterPro" id="IPR035985">
    <property type="entry name" value="Ubiquitin-activating_enz"/>
</dbReference>
<dbReference type="SMART" id="SM01181">
    <property type="entry name" value="E2_bind"/>
    <property type="match status" value="1"/>
</dbReference>
<evidence type="ECO:0000256" key="11">
    <source>
        <dbReference type="RuleBase" id="RU368009"/>
    </source>
</evidence>
<name>A0AAX4NXB0_9CHLO</name>
<dbReference type="PANTHER" id="PTHR10953">
    <property type="entry name" value="UBIQUITIN-ACTIVATING ENZYME E1"/>
    <property type="match status" value="1"/>
</dbReference>
<dbReference type="GO" id="GO:0005634">
    <property type="term" value="C:nucleus"/>
    <property type="evidence" value="ECO:0007669"/>
    <property type="project" value="TreeGrafter"/>
</dbReference>
<dbReference type="PROSITE" id="PS00865">
    <property type="entry name" value="UBIQUITIN_ACTIVAT_2"/>
    <property type="match status" value="1"/>
</dbReference>
<feature type="active site" description="Glycyl thioester intermediate" evidence="10">
    <location>
        <position position="209"/>
    </location>
</feature>
<evidence type="ECO:0000256" key="5">
    <source>
        <dbReference type="ARBA" id="ARBA00022741"/>
    </source>
</evidence>
<dbReference type="Gene3D" id="3.10.290.20">
    <property type="entry name" value="Ubiquitin-like 2 activating enzyme e1b. Chain: B, domain 3"/>
    <property type="match status" value="1"/>
</dbReference>
<evidence type="ECO:0000256" key="8">
    <source>
        <dbReference type="ARBA" id="ARBA00023624"/>
    </source>
</evidence>
<accession>A0AAX4NXB0</accession>
<evidence type="ECO:0000256" key="2">
    <source>
        <dbReference type="ARBA" id="ARBA00006310"/>
    </source>
</evidence>
<dbReference type="GO" id="GO:0045116">
    <property type="term" value="P:protein neddylation"/>
    <property type="evidence" value="ECO:0007669"/>
    <property type="project" value="UniProtKB-UniRule"/>
</dbReference>
<evidence type="ECO:0000313" key="13">
    <source>
        <dbReference type="EMBL" id="WZN58762.1"/>
    </source>
</evidence>
<dbReference type="GO" id="GO:0005524">
    <property type="term" value="F:ATP binding"/>
    <property type="evidence" value="ECO:0007669"/>
    <property type="project" value="UniProtKB-UniRule"/>
</dbReference>
<dbReference type="FunFam" id="1.10.10.520:FF:000001">
    <property type="entry name" value="NEDD8-activating enzyme E1 catalytic subunit"/>
    <property type="match status" value="1"/>
</dbReference>
<dbReference type="PANTHER" id="PTHR10953:SF6">
    <property type="entry name" value="NEDD8-ACTIVATING ENZYME E1 CATALYTIC SUBUNIT"/>
    <property type="match status" value="1"/>
</dbReference>
<keyword evidence="5 11" id="KW-0547">Nucleotide-binding</keyword>
<dbReference type="InterPro" id="IPR033127">
    <property type="entry name" value="UBQ-activ_enz_E1_Cys_AS"/>
</dbReference>
<evidence type="ECO:0000256" key="4">
    <source>
        <dbReference type="ARBA" id="ARBA00022598"/>
    </source>
</evidence>
<sequence>MYEGGRWEDVDLVLRREGASALTGPGFEASSELVPFLRSDCRILVIGAGGLGCELLKDLALLGFGNIEVIDMDTIDVSNLNRQFLFRMKDVGQPKAVVAASRIQERVEGCTVVPHFGRIEDKPAEFYRGFHIIVLGLDSVEARAWINETACSFLEHDEEGNVDLSTVKPLVDGGTEGFKGHARVILPGITPCFACTMWLFPPQTKFPLCTLAETPRTPVHCIEWAHLIKWPKDNEMEEFDVDNVDHLGWCHREATERAKEFGIEGVTLQLVQGVVKNIIPAIASTNAIVAAACATEVLKTATMCSAGMDNYMMFMGGEGIYTHTVKYERDECCPVCSPGIFLTVQSSVTLGDLIKRISVHPKALGKVERPSVSHGTDNLYMQGPLEEATRPNLSKTLGDLLGGTGQKALAVNDKRLPRTLRVTLSVVP</sequence>
<evidence type="ECO:0000256" key="6">
    <source>
        <dbReference type="ARBA" id="ARBA00022786"/>
    </source>
</evidence>
<dbReference type="InterPro" id="IPR030468">
    <property type="entry name" value="Uba3_N"/>
</dbReference>
<proteinExistence type="inferred from homology"/>
<comment type="similarity">
    <text evidence="2 11">Belongs to the ubiquitin-activating E1 family. UBA3 subfamily.</text>
</comment>
<organism evidence="13 14">
    <name type="scientific">Chloropicon roscoffensis</name>
    <dbReference type="NCBI Taxonomy" id="1461544"/>
    <lineage>
        <taxon>Eukaryota</taxon>
        <taxon>Viridiplantae</taxon>
        <taxon>Chlorophyta</taxon>
        <taxon>Chloropicophyceae</taxon>
        <taxon>Chloropicales</taxon>
        <taxon>Chloropicaceae</taxon>
        <taxon>Chloropicon</taxon>
    </lineage>
</organism>
<keyword evidence="4 11" id="KW-0436">Ligase</keyword>
<dbReference type="Gene3D" id="1.10.10.520">
    <property type="entry name" value="Ubiquitin activating enzymes (Uba3). Chain: B, domain 2"/>
    <property type="match status" value="1"/>
</dbReference>
<dbReference type="Pfam" id="PF00899">
    <property type="entry name" value="ThiF"/>
    <property type="match status" value="1"/>
</dbReference>
<dbReference type="InterPro" id="IPR000594">
    <property type="entry name" value="ThiF_NAD_FAD-bd"/>
</dbReference>
<evidence type="ECO:0000256" key="7">
    <source>
        <dbReference type="ARBA" id="ARBA00022840"/>
    </source>
</evidence>
<reference evidence="13 14" key="1">
    <citation type="submission" date="2024-03" db="EMBL/GenBank/DDBJ databases">
        <title>Complete genome sequence of the green alga Chloropicon roscoffensis RCC1871.</title>
        <authorList>
            <person name="Lemieux C."/>
            <person name="Pombert J.-F."/>
            <person name="Otis C."/>
            <person name="Turmel M."/>
        </authorList>
    </citation>
    <scope>NUCLEOTIDE SEQUENCE [LARGE SCALE GENOMIC DNA]</scope>
    <source>
        <strain evidence="13 14">RCC1871</strain>
    </source>
</reference>
<dbReference type="AlphaFoldDB" id="A0AAX4NXB0"/>
<protein>
    <recommendedName>
        <fullName evidence="3 11">NEDD8-activating enzyme E1 catalytic subunit</fullName>
        <ecNumber evidence="8 11">6.2.1.64</ecNumber>
    </recommendedName>
</protein>
<evidence type="ECO:0000256" key="3">
    <source>
        <dbReference type="ARBA" id="ARBA00015203"/>
    </source>
</evidence>
<evidence type="ECO:0000256" key="10">
    <source>
        <dbReference type="PROSITE-ProRule" id="PRU10132"/>
    </source>
</evidence>
<dbReference type="InterPro" id="IPR023318">
    <property type="entry name" value="Ub_act_enz_dom_a_sf"/>
</dbReference>